<keyword evidence="2" id="KW-1185">Reference proteome</keyword>
<accession>A0AAV3P3X2</accession>
<dbReference type="EMBL" id="BAABME010000905">
    <property type="protein sequence ID" value="GAA0146280.1"/>
    <property type="molecule type" value="Genomic_DNA"/>
</dbReference>
<evidence type="ECO:0000313" key="1">
    <source>
        <dbReference type="EMBL" id="GAA0146280.1"/>
    </source>
</evidence>
<protein>
    <submittedName>
        <fullName evidence="1">Uncharacterized protein</fullName>
    </submittedName>
</protein>
<reference evidence="1 2" key="1">
    <citation type="submission" date="2024-01" db="EMBL/GenBank/DDBJ databases">
        <title>The complete chloroplast genome sequence of Lithospermum erythrorhizon: insights into the phylogenetic relationship among Boraginaceae species and the maternal lineages of purple gromwells.</title>
        <authorList>
            <person name="Okada T."/>
            <person name="Watanabe K."/>
        </authorList>
    </citation>
    <scope>NUCLEOTIDE SEQUENCE [LARGE SCALE GENOMIC DNA]</scope>
</reference>
<sequence length="214" mass="24290">MRLLESSNEVGCSGKTSEVVVATKKKHVNKSNFYDIMQCPPSHNLSSATSISSYVDLNNTREYSFISSEPSIQVQLESTLGHSQRVPLSERRNASVEVPLNDPRTLILPKVPPCKYSGAYKFYRESDSFCCSKGQICLAKSTLPPYLVHLITGVDAKSKEFHNMIRTYNNHFAFTSIDISCDEKYQHRDHGDYTVRVQEQIHHYPNDLIPESQK</sequence>
<evidence type="ECO:0000313" key="2">
    <source>
        <dbReference type="Proteomes" id="UP001454036"/>
    </source>
</evidence>
<name>A0AAV3P3X2_LITER</name>
<gene>
    <name evidence="1" type="ORF">LIER_06273</name>
</gene>
<dbReference type="AlphaFoldDB" id="A0AAV3P3X2"/>
<proteinExistence type="predicted"/>
<dbReference type="Proteomes" id="UP001454036">
    <property type="component" value="Unassembled WGS sequence"/>
</dbReference>
<organism evidence="1 2">
    <name type="scientific">Lithospermum erythrorhizon</name>
    <name type="common">Purple gromwell</name>
    <name type="synonym">Lithospermum officinale var. erythrorhizon</name>
    <dbReference type="NCBI Taxonomy" id="34254"/>
    <lineage>
        <taxon>Eukaryota</taxon>
        <taxon>Viridiplantae</taxon>
        <taxon>Streptophyta</taxon>
        <taxon>Embryophyta</taxon>
        <taxon>Tracheophyta</taxon>
        <taxon>Spermatophyta</taxon>
        <taxon>Magnoliopsida</taxon>
        <taxon>eudicotyledons</taxon>
        <taxon>Gunneridae</taxon>
        <taxon>Pentapetalae</taxon>
        <taxon>asterids</taxon>
        <taxon>lamiids</taxon>
        <taxon>Boraginales</taxon>
        <taxon>Boraginaceae</taxon>
        <taxon>Boraginoideae</taxon>
        <taxon>Lithospermeae</taxon>
        <taxon>Lithospermum</taxon>
    </lineage>
</organism>
<comment type="caution">
    <text evidence="1">The sequence shown here is derived from an EMBL/GenBank/DDBJ whole genome shotgun (WGS) entry which is preliminary data.</text>
</comment>